<sequence>MTDSPDTSPDTGSAAPAAPAPRRRRPLVIGLGVLALVVLALVTWVATRPTDVTSTRDVALRGILTYGGPDRWDVTAQPDEGPTQIMKFGEQGEFDGEPVLLSDDGFVVIWSTPVVSAESCTALANWAGRRVAPEAEQQVVAGCGAAVGRPAGDVATIATYTVETGQYTFVAWSGPTGLYAALIYTAPGASSAPNALR</sequence>
<evidence type="ECO:0000313" key="4">
    <source>
        <dbReference type="Proteomes" id="UP000676967"/>
    </source>
</evidence>
<evidence type="ECO:0000256" key="2">
    <source>
        <dbReference type="SAM" id="Phobius"/>
    </source>
</evidence>
<keyword evidence="2" id="KW-0472">Membrane</keyword>
<feature type="transmembrane region" description="Helical" evidence="2">
    <location>
        <begin position="27"/>
        <end position="46"/>
    </location>
</feature>
<proteinExistence type="predicted"/>
<dbReference type="EMBL" id="AP023356">
    <property type="protein sequence ID" value="BCJ44763.1"/>
    <property type="molecule type" value="Genomic_DNA"/>
</dbReference>
<name>A0ABM7LZL1_9ACTN</name>
<accession>A0ABM7LZL1</accession>
<keyword evidence="4" id="KW-1185">Reference proteome</keyword>
<evidence type="ECO:0000256" key="1">
    <source>
        <dbReference type="SAM" id="MobiDB-lite"/>
    </source>
</evidence>
<evidence type="ECO:0000313" key="3">
    <source>
        <dbReference type="EMBL" id="BCJ44763.1"/>
    </source>
</evidence>
<feature type="compositionally biased region" description="Polar residues" evidence="1">
    <location>
        <begin position="1"/>
        <end position="11"/>
    </location>
</feature>
<feature type="region of interest" description="Disordered" evidence="1">
    <location>
        <begin position="1"/>
        <end position="21"/>
    </location>
</feature>
<dbReference type="RefSeq" id="WP_189329600.1">
    <property type="nucleotide sequence ID" value="NZ_AP023356.1"/>
</dbReference>
<keyword evidence="2" id="KW-0812">Transmembrane</keyword>
<organism evidence="3 4">
    <name type="scientific">Actinoplanes ianthinogenes</name>
    <dbReference type="NCBI Taxonomy" id="122358"/>
    <lineage>
        <taxon>Bacteria</taxon>
        <taxon>Bacillati</taxon>
        <taxon>Actinomycetota</taxon>
        <taxon>Actinomycetes</taxon>
        <taxon>Micromonosporales</taxon>
        <taxon>Micromonosporaceae</taxon>
        <taxon>Actinoplanes</taxon>
    </lineage>
</organism>
<keyword evidence="2" id="KW-1133">Transmembrane helix</keyword>
<gene>
    <name evidence="3" type="ORF">Aiant_54200</name>
</gene>
<reference evidence="3 4" key="1">
    <citation type="submission" date="2020-08" db="EMBL/GenBank/DDBJ databases">
        <title>Whole genome shotgun sequence of Actinoplanes ianthinogenes NBRC 13996.</title>
        <authorList>
            <person name="Komaki H."/>
            <person name="Tamura T."/>
        </authorList>
    </citation>
    <scope>NUCLEOTIDE SEQUENCE [LARGE SCALE GENOMIC DNA]</scope>
    <source>
        <strain evidence="3 4">NBRC 13996</strain>
    </source>
</reference>
<dbReference type="Proteomes" id="UP000676967">
    <property type="component" value="Chromosome"/>
</dbReference>
<protein>
    <submittedName>
        <fullName evidence="3">Uncharacterized protein</fullName>
    </submittedName>
</protein>